<dbReference type="GO" id="GO:0016831">
    <property type="term" value="F:carboxy-lyase activity"/>
    <property type="evidence" value="ECO:0007669"/>
    <property type="project" value="InterPro"/>
</dbReference>
<comment type="caution">
    <text evidence="3">The sequence shown here is derived from an EMBL/GenBank/DDBJ whole genome shotgun (WGS) entry which is preliminary data.</text>
</comment>
<proteinExistence type="predicted"/>
<evidence type="ECO:0000256" key="1">
    <source>
        <dbReference type="ARBA" id="ARBA00023239"/>
    </source>
</evidence>
<reference evidence="3" key="1">
    <citation type="journal article" date="2014" name="Front. Microbiol.">
        <title>High frequency of phylogenetically diverse reductive dehalogenase-homologous genes in deep subseafloor sedimentary metagenomes.</title>
        <authorList>
            <person name="Kawai M."/>
            <person name="Futagami T."/>
            <person name="Toyoda A."/>
            <person name="Takaki Y."/>
            <person name="Nishi S."/>
            <person name="Hori S."/>
            <person name="Arai W."/>
            <person name="Tsubouchi T."/>
            <person name="Morono Y."/>
            <person name="Uchiyama I."/>
            <person name="Ito T."/>
            <person name="Fujiyama A."/>
            <person name="Inagaki F."/>
            <person name="Takami H."/>
        </authorList>
    </citation>
    <scope>NUCLEOTIDE SEQUENCE</scope>
    <source>
        <strain evidence="3">Expedition CK06-06</strain>
    </source>
</reference>
<dbReference type="GO" id="GO:0019748">
    <property type="term" value="P:secondary metabolic process"/>
    <property type="evidence" value="ECO:0007669"/>
    <property type="project" value="TreeGrafter"/>
</dbReference>
<dbReference type="PANTHER" id="PTHR21240:SF28">
    <property type="entry name" value="ISO-OROTATE DECARBOXYLASE (EUROFUNG)"/>
    <property type="match status" value="1"/>
</dbReference>
<protein>
    <recommendedName>
        <fullName evidence="2">Amidohydrolase-related domain-containing protein</fullName>
    </recommendedName>
</protein>
<gene>
    <name evidence="3" type="ORF">S03H2_58754</name>
</gene>
<keyword evidence="1" id="KW-0456">Lyase</keyword>
<sequence length="165" mass="19106">PDYEGEEESKYLIWTRLGWPHATSMAVLRLVCSGILEKYPNLKFITHHAGGTIPYLITRIGCVDNFNEMRMGYRYEQHLSKTIVDYLRMFYNDTAVYGNTPSLMCACAFCGADHMLFATDMPFDSQAGYRLVRETIRSVEEMDITDAEKKKIFEDNARRLLRLPI</sequence>
<evidence type="ECO:0000259" key="2">
    <source>
        <dbReference type="Pfam" id="PF04909"/>
    </source>
</evidence>
<dbReference type="Pfam" id="PF04909">
    <property type="entry name" value="Amidohydro_2"/>
    <property type="match status" value="1"/>
</dbReference>
<dbReference type="PANTHER" id="PTHR21240">
    <property type="entry name" value="2-AMINO-3-CARBOXYLMUCONATE-6-SEMIALDEHYDE DECARBOXYLASE"/>
    <property type="match status" value="1"/>
</dbReference>
<feature type="domain" description="Amidohydrolase-related" evidence="2">
    <location>
        <begin position="17"/>
        <end position="163"/>
    </location>
</feature>
<dbReference type="GO" id="GO:0005737">
    <property type="term" value="C:cytoplasm"/>
    <property type="evidence" value="ECO:0007669"/>
    <property type="project" value="TreeGrafter"/>
</dbReference>
<dbReference type="EMBL" id="BARU01037746">
    <property type="protein sequence ID" value="GAH89616.1"/>
    <property type="molecule type" value="Genomic_DNA"/>
</dbReference>
<dbReference type="SUPFAM" id="SSF51556">
    <property type="entry name" value="Metallo-dependent hydrolases"/>
    <property type="match status" value="1"/>
</dbReference>
<name>X1J4H6_9ZZZZ</name>
<dbReference type="Gene3D" id="3.20.20.140">
    <property type="entry name" value="Metal-dependent hydrolases"/>
    <property type="match status" value="1"/>
</dbReference>
<dbReference type="GO" id="GO:0016787">
    <property type="term" value="F:hydrolase activity"/>
    <property type="evidence" value="ECO:0007669"/>
    <property type="project" value="InterPro"/>
</dbReference>
<dbReference type="InterPro" id="IPR006680">
    <property type="entry name" value="Amidohydro-rel"/>
</dbReference>
<evidence type="ECO:0000313" key="3">
    <source>
        <dbReference type="EMBL" id="GAH89616.1"/>
    </source>
</evidence>
<organism evidence="3">
    <name type="scientific">marine sediment metagenome</name>
    <dbReference type="NCBI Taxonomy" id="412755"/>
    <lineage>
        <taxon>unclassified sequences</taxon>
        <taxon>metagenomes</taxon>
        <taxon>ecological metagenomes</taxon>
    </lineage>
</organism>
<accession>X1J4H6</accession>
<dbReference type="InterPro" id="IPR032465">
    <property type="entry name" value="ACMSD"/>
</dbReference>
<dbReference type="AlphaFoldDB" id="X1J4H6"/>
<dbReference type="InterPro" id="IPR032466">
    <property type="entry name" value="Metal_Hydrolase"/>
</dbReference>
<feature type="non-terminal residue" evidence="3">
    <location>
        <position position="1"/>
    </location>
</feature>